<dbReference type="InterPro" id="IPR000462">
    <property type="entry name" value="CDP-OH_P_trans"/>
</dbReference>
<keyword evidence="3" id="KW-0472">Membrane</keyword>
<dbReference type="Pfam" id="PF01066">
    <property type="entry name" value="CDP-OH_P_transf"/>
    <property type="match status" value="1"/>
</dbReference>
<dbReference type="OrthoDB" id="9785831at2"/>
<feature type="transmembrane region" description="Helical" evidence="3">
    <location>
        <begin position="51"/>
        <end position="68"/>
    </location>
</feature>
<sequence length="195" mass="21626">MISSTNIKVKIQKMLKPLAEAFDTVGVTPDILTLMGFSLSLISALLIYRRMFAIAGFVFLFAGACDMLDGILARVKGRVTKAGAFMDSFFDRYADFFPLAAFVVLAVEGKDTTMAVLGLLSIMGSFATSYAKARAESLGVECKVGLIERPERFFIILFALFTGFVDSMLLFLALFSNFTAFQRFFYTIKILKRES</sequence>
<dbReference type="Gene3D" id="1.20.120.1760">
    <property type="match status" value="1"/>
</dbReference>
<dbReference type="GO" id="GO:0016020">
    <property type="term" value="C:membrane"/>
    <property type="evidence" value="ECO:0007669"/>
    <property type="project" value="InterPro"/>
</dbReference>
<keyword evidence="3" id="KW-1133">Transmembrane helix</keyword>
<keyword evidence="1 2" id="KW-0808">Transferase</keyword>
<dbReference type="GO" id="GO:0016780">
    <property type="term" value="F:phosphotransferase activity, for other substituted phosphate groups"/>
    <property type="evidence" value="ECO:0007669"/>
    <property type="project" value="InterPro"/>
</dbReference>
<keyword evidence="3" id="KW-0812">Transmembrane</keyword>
<accession>A0A1R1MLK0</accession>
<dbReference type="InterPro" id="IPR048254">
    <property type="entry name" value="CDP_ALCOHOL_P_TRANSF_CS"/>
</dbReference>
<keyword evidence="5" id="KW-1185">Reference proteome</keyword>
<dbReference type="AlphaFoldDB" id="A0A1R1MLK0"/>
<gene>
    <name evidence="4" type="ORF">BLW93_03930</name>
</gene>
<proteinExistence type="inferred from homology"/>
<protein>
    <submittedName>
        <fullName evidence="4">CDP-alcohol phosphatidyltransferase</fullName>
    </submittedName>
</protein>
<comment type="similarity">
    <text evidence="2">Belongs to the CDP-alcohol phosphatidyltransferase class-I family.</text>
</comment>
<evidence type="ECO:0000256" key="2">
    <source>
        <dbReference type="RuleBase" id="RU003750"/>
    </source>
</evidence>
<feature type="transmembrane region" description="Helical" evidence="3">
    <location>
        <begin position="113"/>
        <end position="133"/>
    </location>
</feature>
<organism evidence="4 5">
    <name type="scientific">Desulfurobacterium indicum</name>
    <dbReference type="NCBI Taxonomy" id="1914305"/>
    <lineage>
        <taxon>Bacteria</taxon>
        <taxon>Pseudomonadati</taxon>
        <taxon>Aquificota</taxon>
        <taxon>Aquificia</taxon>
        <taxon>Desulfurobacteriales</taxon>
        <taxon>Desulfurobacteriaceae</taxon>
        <taxon>Desulfurobacterium</taxon>
    </lineage>
</organism>
<name>A0A1R1MLK0_9BACT</name>
<dbReference type="RefSeq" id="WP_076712812.1">
    <property type="nucleotide sequence ID" value="NZ_MOEN01000011.1"/>
</dbReference>
<evidence type="ECO:0000313" key="4">
    <source>
        <dbReference type="EMBL" id="OMH40646.1"/>
    </source>
</evidence>
<dbReference type="STRING" id="1914305.BLW93_03930"/>
<feature type="transmembrane region" description="Helical" evidence="3">
    <location>
        <begin position="89"/>
        <end position="107"/>
    </location>
</feature>
<dbReference type="GO" id="GO:0008654">
    <property type="term" value="P:phospholipid biosynthetic process"/>
    <property type="evidence" value="ECO:0007669"/>
    <property type="project" value="InterPro"/>
</dbReference>
<evidence type="ECO:0000256" key="3">
    <source>
        <dbReference type="SAM" id="Phobius"/>
    </source>
</evidence>
<reference evidence="4 5" key="1">
    <citation type="submission" date="2016-10" db="EMBL/GenBank/DDBJ databases">
        <title>Genome sequence of a sulfur-reducing bacterium Desulfurobacterium indicum K6013.</title>
        <authorList>
            <person name="Cao J."/>
            <person name="Shao Z."/>
            <person name="Alain K."/>
            <person name="Jebbar M."/>
        </authorList>
    </citation>
    <scope>NUCLEOTIDE SEQUENCE [LARGE SCALE GENOMIC DNA]</scope>
    <source>
        <strain evidence="4 5">K6013</strain>
    </source>
</reference>
<evidence type="ECO:0000256" key="1">
    <source>
        <dbReference type="ARBA" id="ARBA00022679"/>
    </source>
</evidence>
<dbReference type="Proteomes" id="UP000187408">
    <property type="component" value="Unassembled WGS sequence"/>
</dbReference>
<feature type="transmembrane region" description="Helical" evidence="3">
    <location>
        <begin position="21"/>
        <end position="45"/>
    </location>
</feature>
<dbReference type="PROSITE" id="PS00379">
    <property type="entry name" value="CDP_ALCOHOL_P_TRANSF"/>
    <property type="match status" value="1"/>
</dbReference>
<feature type="transmembrane region" description="Helical" evidence="3">
    <location>
        <begin position="153"/>
        <end position="175"/>
    </location>
</feature>
<evidence type="ECO:0000313" key="5">
    <source>
        <dbReference type="Proteomes" id="UP000187408"/>
    </source>
</evidence>
<dbReference type="EMBL" id="MOEN01000011">
    <property type="protein sequence ID" value="OMH40646.1"/>
    <property type="molecule type" value="Genomic_DNA"/>
</dbReference>
<comment type="caution">
    <text evidence="4">The sequence shown here is derived from an EMBL/GenBank/DDBJ whole genome shotgun (WGS) entry which is preliminary data.</text>
</comment>
<dbReference type="InterPro" id="IPR043130">
    <property type="entry name" value="CDP-OH_PTrfase_TM_dom"/>
</dbReference>